<keyword evidence="1" id="KW-0472">Membrane</keyword>
<evidence type="ECO:0000256" key="1">
    <source>
        <dbReference type="SAM" id="Phobius"/>
    </source>
</evidence>
<organism evidence="2 3">
    <name type="scientific">Cognatishimia activa</name>
    <dbReference type="NCBI Taxonomy" id="1715691"/>
    <lineage>
        <taxon>Bacteria</taxon>
        <taxon>Pseudomonadati</taxon>
        <taxon>Pseudomonadota</taxon>
        <taxon>Alphaproteobacteria</taxon>
        <taxon>Rhodobacterales</taxon>
        <taxon>Paracoccaceae</taxon>
        <taxon>Cognatishimia</taxon>
    </lineage>
</organism>
<proteinExistence type="predicted"/>
<protein>
    <submittedName>
        <fullName evidence="2">Uncharacterized protein</fullName>
    </submittedName>
</protein>
<feature type="transmembrane region" description="Helical" evidence="1">
    <location>
        <begin position="122"/>
        <end position="142"/>
    </location>
</feature>
<reference evidence="2" key="1">
    <citation type="submission" date="2020-07" db="EMBL/GenBank/DDBJ databases">
        <title>Genome sequences of bacteria associated with the marine, planktonic diatom Thalassiosira profunda strain ECT2AJA-044.</title>
        <authorList>
            <person name="Gargas C.B."/>
            <person name="Roberts W.R."/>
            <person name="Alverson A.J."/>
        </authorList>
    </citation>
    <scope>NUCLEOTIDE SEQUENCE</scope>
    <source>
        <strain evidence="2">ECT2AJA-044</strain>
    </source>
</reference>
<feature type="transmembrane region" description="Helical" evidence="1">
    <location>
        <begin position="80"/>
        <end position="102"/>
    </location>
</feature>
<dbReference type="EMBL" id="CP060010">
    <property type="protein sequence ID" value="QTN37139.1"/>
    <property type="molecule type" value="Genomic_DNA"/>
</dbReference>
<accession>A0A975ES14</accession>
<dbReference type="KEGG" id="cact:HZ995_06445"/>
<dbReference type="AlphaFoldDB" id="A0A975ES14"/>
<feature type="transmembrane region" description="Helical" evidence="1">
    <location>
        <begin position="48"/>
        <end position="68"/>
    </location>
</feature>
<gene>
    <name evidence="2" type="ORF">HZ995_06445</name>
</gene>
<keyword evidence="1" id="KW-0812">Transmembrane</keyword>
<dbReference type="RefSeq" id="WP_209357834.1">
    <property type="nucleotide sequence ID" value="NZ_CP060010.1"/>
</dbReference>
<name>A0A975ES14_9RHOB</name>
<keyword evidence="1" id="KW-1133">Transmembrane helix</keyword>
<feature type="transmembrane region" description="Helical" evidence="1">
    <location>
        <begin position="10"/>
        <end position="28"/>
    </location>
</feature>
<evidence type="ECO:0000313" key="3">
    <source>
        <dbReference type="Proteomes" id="UP000665026"/>
    </source>
</evidence>
<sequence length="181" mass="19996">MSSISKAERWLGLFCVAFALVLIFIWIPNDVETGAFQKVRRRLTIGDSLAPMVAGVVILLGGVLMYLSPSENAKTLDRKAILWVCLVVLSVAVSITIMRWFGPMVTELLTDQTYRSLRATAPWKYVGYVSGGGALVYLLIGFATRSWSLKYLLIGLLAALCMALFYDLPFEDLQLPPNGDV</sequence>
<evidence type="ECO:0000313" key="2">
    <source>
        <dbReference type="EMBL" id="QTN37139.1"/>
    </source>
</evidence>
<dbReference type="Proteomes" id="UP000665026">
    <property type="component" value="Chromosome"/>
</dbReference>
<feature type="transmembrane region" description="Helical" evidence="1">
    <location>
        <begin position="149"/>
        <end position="166"/>
    </location>
</feature>